<reference evidence="6 7" key="1">
    <citation type="journal article" date="2011" name="Genome Biol. Evol.">
        <title>Integration of the genetic map and genome assembly of fugu facilitates insights into distinct features of genome evolution in teleosts and mammals.</title>
        <authorList>
            <person name="Kai W."/>
            <person name="Kikuchi K."/>
            <person name="Tohari S."/>
            <person name="Chew A.K."/>
            <person name="Tay A."/>
            <person name="Fujiwara A."/>
            <person name="Hosoya S."/>
            <person name="Suetake H."/>
            <person name="Naruse K."/>
            <person name="Brenner S."/>
            <person name="Suzuki Y."/>
            <person name="Venkatesh B."/>
        </authorList>
    </citation>
    <scope>NUCLEOTIDE SEQUENCE [LARGE SCALE GENOMIC DNA]</scope>
</reference>
<protein>
    <submittedName>
        <fullName evidence="6">Lebercilin LCA5</fullName>
    </submittedName>
</protein>
<dbReference type="AlphaFoldDB" id="A0A3B5KL02"/>
<reference evidence="6" key="3">
    <citation type="submission" date="2025-09" db="UniProtKB">
        <authorList>
            <consortium name="Ensembl"/>
        </authorList>
    </citation>
    <scope>IDENTIFICATION</scope>
</reference>
<feature type="compositionally biased region" description="Polar residues" evidence="4">
    <location>
        <begin position="26"/>
        <end position="36"/>
    </location>
</feature>
<dbReference type="GO" id="GO:0035845">
    <property type="term" value="P:photoreceptor cell outer segment organization"/>
    <property type="evidence" value="ECO:0007669"/>
    <property type="project" value="Ensembl"/>
</dbReference>
<feature type="coiled-coil region" evidence="3">
    <location>
        <begin position="168"/>
        <end position="205"/>
    </location>
</feature>
<organism evidence="6 7">
    <name type="scientific">Takifugu rubripes</name>
    <name type="common">Japanese pufferfish</name>
    <name type="synonym">Fugu rubripes</name>
    <dbReference type="NCBI Taxonomy" id="31033"/>
    <lineage>
        <taxon>Eukaryota</taxon>
        <taxon>Metazoa</taxon>
        <taxon>Chordata</taxon>
        <taxon>Craniata</taxon>
        <taxon>Vertebrata</taxon>
        <taxon>Euteleostomi</taxon>
        <taxon>Actinopterygii</taxon>
        <taxon>Neopterygii</taxon>
        <taxon>Teleostei</taxon>
        <taxon>Neoteleostei</taxon>
        <taxon>Acanthomorphata</taxon>
        <taxon>Eupercaria</taxon>
        <taxon>Tetraodontiformes</taxon>
        <taxon>Tetradontoidea</taxon>
        <taxon>Tetraodontidae</taxon>
        <taxon>Takifugu</taxon>
    </lineage>
</organism>
<evidence type="ECO:0000259" key="5">
    <source>
        <dbReference type="Pfam" id="PF15619"/>
    </source>
</evidence>
<feature type="compositionally biased region" description="Polar residues" evidence="4">
    <location>
        <begin position="1"/>
        <end position="11"/>
    </location>
</feature>
<dbReference type="InterPro" id="IPR028933">
    <property type="entry name" value="Lebercilin_dom"/>
</dbReference>
<keyword evidence="7" id="KW-1185">Reference proteome</keyword>
<dbReference type="OMA" id="SKRGIRW"/>
<accession>A0A3B5KL02</accession>
<evidence type="ECO:0000256" key="2">
    <source>
        <dbReference type="ARBA" id="ARBA00023054"/>
    </source>
</evidence>
<evidence type="ECO:0000256" key="4">
    <source>
        <dbReference type="SAM" id="MobiDB-lite"/>
    </source>
</evidence>
<feature type="coiled-coil region" evidence="3">
    <location>
        <begin position="234"/>
        <end position="308"/>
    </location>
</feature>
<evidence type="ECO:0000256" key="3">
    <source>
        <dbReference type="SAM" id="Coils"/>
    </source>
</evidence>
<comment type="similarity">
    <text evidence="1">Belongs to the LCA5 family.</text>
</comment>
<evidence type="ECO:0000313" key="6">
    <source>
        <dbReference type="Ensembl" id="ENSTRUP00000055994.2"/>
    </source>
</evidence>
<reference evidence="6" key="2">
    <citation type="submission" date="2025-08" db="UniProtKB">
        <authorList>
            <consortium name="Ensembl"/>
        </authorList>
    </citation>
    <scope>IDENTIFICATION</scope>
</reference>
<proteinExistence type="inferred from homology"/>
<dbReference type="GO" id="GO:0045494">
    <property type="term" value="P:photoreceptor cell maintenance"/>
    <property type="evidence" value="ECO:0007669"/>
    <property type="project" value="Ensembl"/>
</dbReference>
<dbReference type="PANTHER" id="PTHR16650:SF10">
    <property type="entry name" value="LEBERCILIN"/>
    <property type="match status" value="1"/>
</dbReference>
<feature type="compositionally biased region" description="Basic and acidic residues" evidence="4">
    <location>
        <begin position="13"/>
        <end position="24"/>
    </location>
</feature>
<dbReference type="Proteomes" id="UP000005226">
    <property type="component" value="Chromosome 16"/>
</dbReference>
<feature type="compositionally biased region" description="Basic and acidic residues" evidence="4">
    <location>
        <begin position="62"/>
        <end position="72"/>
    </location>
</feature>
<evidence type="ECO:0000313" key="7">
    <source>
        <dbReference type="Proteomes" id="UP000005226"/>
    </source>
</evidence>
<dbReference type="InParanoid" id="A0A3B5KL02"/>
<feature type="compositionally biased region" description="Polar residues" evidence="4">
    <location>
        <begin position="617"/>
        <end position="632"/>
    </location>
</feature>
<dbReference type="GO" id="GO:0042073">
    <property type="term" value="P:intraciliary transport"/>
    <property type="evidence" value="ECO:0007669"/>
    <property type="project" value="TreeGrafter"/>
</dbReference>
<feature type="domain" description="Lebercilin" evidence="5">
    <location>
        <begin position="164"/>
        <end position="327"/>
    </location>
</feature>
<name>A0A3B5KL02_TAKRU</name>
<gene>
    <name evidence="6" type="primary">lca5</name>
</gene>
<sequence>MNSNMDSNGTKSAYEDKWDAEGGRRSLQSAKKSSGGSLRCQDGDNNEENADKTRTWLSDSDQDQRSDVDGRRSTPSFYSDEYDSPSEDSRSPYSQSRIPSHSPQRRIQAKTTSSTPINKKGYVGRPGAYGHELPTRHLLSQQHRKGVRSQTKEYTPCKDLDMATKRLLSTRLLKINELKNALVELQQQHDNIQLENRTLRQVQARLQHHNDTESQLAQLMLRHSNETHAYHERLRRCHEQVRALEQKLKDKEEQLQKEQSQLKKSRASITRLKRLLAQEDLETRDELSRKLEKEKSRAQAAEEKIKVNLSWMKNELNTKKERELDAMNIYANRVVKSSLRKETESTTKLKGKAEPSTKAAEPTRRTSTPDFPTPPPAVTDTSAFCEQSLDEYLSLKVWKHSRNSTEGTNLQRQRTEMKKKKSLEIEENGRSRVGSLLSQEEADQIRHGRVQEQATNWIQEALMSQNVVEVRRKKDHLLAKMREIDDQIHVSQQAALGGYSPHFASLYWTQQQWLASPPPQKQTGRRALQSPNTGDDLLFGNYAPSFINPNSRQEVERRKVTEHRPEEDRKSNFLQQLFGPIKVADNKSIFDNADADNPPPATYGTRSTRERPFNFSPPESTANSLHAAQSGPSIRAFTSFDADIEEITL</sequence>
<dbReference type="GeneTree" id="ENSGT00560000077266"/>
<feature type="region of interest" description="Disordered" evidence="4">
    <location>
        <begin position="515"/>
        <end position="572"/>
    </location>
</feature>
<dbReference type="GO" id="GO:0005930">
    <property type="term" value="C:axoneme"/>
    <property type="evidence" value="ECO:0007669"/>
    <property type="project" value="TreeGrafter"/>
</dbReference>
<feature type="compositionally biased region" description="Basic and acidic residues" evidence="4">
    <location>
        <begin position="339"/>
        <end position="355"/>
    </location>
</feature>
<dbReference type="InterPro" id="IPR026188">
    <property type="entry name" value="Lebercilin-like"/>
</dbReference>
<feature type="region of interest" description="Disordered" evidence="4">
    <location>
        <begin position="338"/>
        <end position="376"/>
    </location>
</feature>
<evidence type="ECO:0000256" key="1">
    <source>
        <dbReference type="ARBA" id="ARBA00010229"/>
    </source>
</evidence>
<keyword evidence="2 3" id="KW-0175">Coiled coil</keyword>
<feature type="compositionally biased region" description="Basic and acidic residues" evidence="4">
    <location>
        <begin position="553"/>
        <end position="571"/>
    </location>
</feature>
<dbReference type="Ensembl" id="ENSTRUT00000057417.2">
    <property type="protein sequence ID" value="ENSTRUP00000055994.2"/>
    <property type="gene ID" value="ENSTRUG00000021948.2"/>
</dbReference>
<dbReference type="PANTHER" id="PTHR16650">
    <property type="entry name" value="C21ORF13-RELATED"/>
    <property type="match status" value="1"/>
</dbReference>
<feature type="region of interest" description="Disordered" evidence="4">
    <location>
        <begin position="589"/>
        <end position="632"/>
    </location>
</feature>
<dbReference type="Pfam" id="PF15619">
    <property type="entry name" value="Lebercilin"/>
    <property type="match status" value="1"/>
</dbReference>
<feature type="region of interest" description="Disordered" evidence="4">
    <location>
        <begin position="1"/>
        <end position="151"/>
    </location>
</feature>